<organism evidence="4 5">
    <name type="scientific">Janibacter cremeus</name>
    <dbReference type="NCBI Taxonomy" id="1285192"/>
    <lineage>
        <taxon>Bacteria</taxon>
        <taxon>Bacillati</taxon>
        <taxon>Actinomycetota</taxon>
        <taxon>Actinomycetes</taxon>
        <taxon>Micrococcales</taxon>
        <taxon>Intrasporangiaceae</taxon>
        <taxon>Janibacter</taxon>
    </lineage>
</organism>
<dbReference type="InterPro" id="IPR051532">
    <property type="entry name" value="Ester_Hydrolysis_Enzymes"/>
</dbReference>
<dbReference type="InterPro" id="IPR013830">
    <property type="entry name" value="SGNH_hydro"/>
</dbReference>
<evidence type="ECO:0000313" key="5">
    <source>
        <dbReference type="Proteomes" id="UP000554054"/>
    </source>
</evidence>
<feature type="chain" id="PRO_5039590876" evidence="2">
    <location>
        <begin position="29"/>
        <end position="420"/>
    </location>
</feature>
<dbReference type="GO" id="GO:0004622">
    <property type="term" value="F:phosphatidylcholine lysophospholipase activity"/>
    <property type="evidence" value="ECO:0007669"/>
    <property type="project" value="TreeGrafter"/>
</dbReference>
<keyword evidence="5" id="KW-1185">Reference proteome</keyword>
<evidence type="ECO:0000256" key="2">
    <source>
        <dbReference type="SAM" id="SignalP"/>
    </source>
</evidence>
<feature type="domain" description="SGNH hydrolase-type esterase" evidence="3">
    <location>
        <begin position="275"/>
        <end position="394"/>
    </location>
</feature>
<dbReference type="PANTHER" id="PTHR30383">
    <property type="entry name" value="THIOESTERASE 1/PROTEASE 1/LYSOPHOSPHOLIPASE L1"/>
    <property type="match status" value="1"/>
</dbReference>
<dbReference type="Pfam" id="PF13472">
    <property type="entry name" value="Lipase_GDSL_2"/>
    <property type="match status" value="1"/>
</dbReference>
<dbReference type="RefSeq" id="WP_185991580.1">
    <property type="nucleotide sequence ID" value="NZ_JACCAE010000001.1"/>
</dbReference>
<dbReference type="EMBL" id="JACCAE010000001">
    <property type="protein sequence ID" value="NYF98809.1"/>
    <property type="molecule type" value="Genomic_DNA"/>
</dbReference>
<name>A0A852VS84_9MICO</name>
<comment type="caution">
    <text evidence="4">The sequence shown here is derived from an EMBL/GenBank/DDBJ whole genome shotgun (WGS) entry which is preliminary data.</text>
</comment>
<dbReference type="InterPro" id="IPR036514">
    <property type="entry name" value="SGNH_hydro_sf"/>
</dbReference>
<reference evidence="4 5" key="1">
    <citation type="submission" date="2020-07" db="EMBL/GenBank/DDBJ databases">
        <title>Sequencing the genomes of 1000 actinobacteria strains.</title>
        <authorList>
            <person name="Klenk H.-P."/>
        </authorList>
    </citation>
    <scope>NUCLEOTIDE SEQUENCE [LARGE SCALE GENOMIC DNA]</scope>
    <source>
        <strain evidence="4 5">DSM 26154</strain>
    </source>
</reference>
<dbReference type="Proteomes" id="UP000554054">
    <property type="component" value="Unassembled WGS sequence"/>
</dbReference>
<feature type="region of interest" description="Disordered" evidence="1">
    <location>
        <begin position="187"/>
        <end position="222"/>
    </location>
</feature>
<evidence type="ECO:0000259" key="3">
    <source>
        <dbReference type="Pfam" id="PF13472"/>
    </source>
</evidence>
<evidence type="ECO:0000313" key="4">
    <source>
        <dbReference type="EMBL" id="NYF98809.1"/>
    </source>
</evidence>
<keyword evidence="2" id="KW-0732">Signal</keyword>
<evidence type="ECO:0000256" key="1">
    <source>
        <dbReference type="SAM" id="MobiDB-lite"/>
    </source>
</evidence>
<dbReference type="PANTHER" id="PTHR30383:SF5">
    <property type="entry name" value="SGNH HYDROLASE-TYPE ESTERASE DOMAIN-CONTAINING PROTEIN"/>
    <property type="match status" value="1"/>
</dbReference>
<dbReference type="AlphaFoldDB" id="A0A852VS84"/>
<dbReference type="Gene3D" id="3.40.50.1110">
    <property type="entry name" value="SGNH hydrolase"/>
    <property type="match status" value="1"/>
</dbReference>
<sequence>MPIRTRWRAACLAAVGLTLLGVAGCAPTDPPPTSTRTFDGYPVLDPWTQAMHGAGEDAANIVVLGDSVSEGTGVADHVENRWVDRLQRGLRTRVGTPDCPTRPAGYHGTSSVVPADYRAASLPDPVTQGEVTPLTEVGPGGRALQLGPGASITWQVDARSVDVGYRTRPDGGTLRVEVDGVASTPALAIPTGTRTSGPSAPATEGALPRGPGERRVWSSEGLGSGRHAVTVTNASETGSQAPVTVTDITPYRGDRDRCVHVLDASRAGVEARFISQTPTYLADSLSLDPDLLLVPLGFNDALRGVGPAEFGRVLDSLIEQTRGQGYSGPVLLVGWYVPDWTDEIPPWSQYLDQMAERTDHEGVSFIDLSAVLPAVATAPDGVYMDRLHPGPRGQVLIADSLIEALAPRSDLEGTNAPETP</sequence>
<gene>
    <name evidence="4" type="ORF">BJY20_002201</name>
</gene>
<protein>
    <submittedName>
        <fullName evidence="4">Lysophospholipase L1-like esterase</fullName>
    </submittedName>
</protein>
<dbReference type="SUPFAM" id="SSF52266">
    <property type="entry name" value="SGNH hydrolase"/>
    <property type="match status" value="1"/>
</dbReference>
<dbReference type="PROSITE" id="PS51257">
    <property type="entry name" value="PROKAR_LIPOPROTEIN"/>
    <property type="match status" value="1"/>
</dbReference>
<proteinExistence type="predicted"/>
<feature type="signal peptide" evidence="2">
    <location>
        <begin position="1"/>
        <end position="28"/>
    </location>
</feature>
<accession>A0A852VS84</accession>